<dbReference type="OrthoDB" id="822261at2"/>
<dbReference type="RefSeq" id="WP_074224873.1">
    <property type="nucleotide sequence ID" value="NZ_FSRC01000001.1"/>
</dbReference>
<dbReference type="Pfam" id="PF03544">
    <property type="entry name" value="TonB_C"/>
    <property type="match status" value="1"/>
</dbReference>
<dbReference type="AlphaFoldDB" id="A0A1N6EJ92"/>
<organism evidence="2 3">
    <name type="scientific">Algoriphagus halophilus</name>
    <dbReference type="NCBI Taxonomy" id="226505"/>
    <lineage>
        <taxon>Bacteria</taxon>
        <taxon>Pseudomonadati</taxon>
        <taxon>Bacteroidota</taxon>
        <taxon>Cytophagia</taxon>
        <taxon>Cytophagales</taxon>
        <taxon>Cyclobacteriaceae</taxon>
        <taxon>Algoriphagus</taxon>
    </lineage>
</organism>
<name>A0A1N6EJ92_9BACT</name>
<evidence type="ECO:0000313" key="2">
    <source>
        <dbReference type="EMBL" id="SIN83083.1"/>
    </source>
</evidence>
<dbReference type="GO" id="GO:0055085">
    <property type="term" value="P:transmembrane transport"/>
    <property type="evidence" value="ECO:0007669"/>
    <property type="project" value="InterPro"/>
</dbReference>
<protein>
    <submittedName>
        <fullName evidence="2">TonB family C-terminal domain-containing protein</fullName>
    </submittedName>
</protein>
<dbReference type="EMBL" id="FSRC01000001">
    <property type="protein sequence ID" value="SIN83083.1"/>
    <property type="molecule type" value="Genomic_DNA"/>
</dbReference>
<sequence length="249" mass="28838">MHKYCFIFLITFLCFQPLIAQERVVLKLNKYLVPIQDNTPEAHAFNQVISEKDDMAITKTYDLQNRLVSQKKEKYNEELGYHEAITSTYDSLQNLVSSEIKNLDNSSFVKVFLEGEQVVSKLTYLEDKIYYFYRGNMDSAWITGEFNPMLPKPKIDKKDFQKALAKELHYPPEARNLRETGTALVGIEVDENGQLIHLYWANPGEVHPSLIKEAIRVLEKINLDFEPAIDYQGNPTKAFFTIPIRFAMS</sequence>
<dbReference type="Gene3D" id="3.30.1150.10">
    <property type="match status" value="1"/>
</dbReference>
<evidence type="ECO:0000259" key="1">
    <source>
        <dbReference type="Pfam" id="PF03544"/>
    </source>
</evidence>
<gene>
    <name evidence="2" type="ORF">SAMN05444394_2219</name>
</gene>
<dbReference type="SUPFAM" id="SSF74653">
    <property type="entry name" value="TolA/TonB C-terminal domain"/>
    <property type="match status" value="1"/>
</dbReference>
<evidence type="ECO:0000313" key="3">
    <source>
        <dbReference type="Proteomes" id="UP000185221"/>
    </source>
</evidence>
<dbReference type="STRING" id="226505.SAMN05444394_2219"/>
<reference evidence="3" key="1">
    <citation type="submission" date="2016-11" db="EMBL/GenBank/DDBJ databases">
        <authorList>
            <person name="Varghese N."/>
            <person name="Submissions S."/>
        </authorList>
    </citation>
    <scope>NUCLEOTIDE SEQUENCE [LARGE SCALE GENOMIC DNA]</scope>
    <source>
        <strain evidence="3">DSM 15292</strain>
    </source>
</reference>
<proteinExistence type="predicted"/>
<feature type="domain" description="TonB C-terminal" evidence="1">
    <location>
        <begin position="167"/>
        <end position="247"/>
    </location>
</feature>
<accession>A0A1N6EJ92</accession>
<dbReference type="InterPro" id="IPR037682">
    <property type="entry name" value="TonB_C"/>
</dbReference>
<dbReference type="Proteomes" id="UP000185221">
    <property type="component" value="Unassembled WGS sequence"/>
</dbReference>
<keyword evidence="3" id="KW-1185">Reference proteome</keyword>